<evidence type="ECO:0000313" key="3">
    <source>
        <dbReference type="EMBL" id="CAF3890298.1"/>
    </source>
</evidence>
<organism evidence="3 4">
    <name type="scientific">Adineta steineri</name>
    <dbReference type="NCBI Taxonomy" id="433720"/>
    <lineage>
        <taxon>Eukaryota</taxon>
        <taxon>Metazoa</taxon>
        <taxon>Spiralia</taxon>
        <taxon>Gnathifera</taxon>
        <taxon>Rotifera</taxon>
        <taxon>Eurotatoria</taxon>
        <taxon>Bdelloidea</taxon>
        <taxon>Adinetida</taxon>
        <taxon>Adinetidae</taxon>
        <taxon>Adineta</taxon>
    </lineage>
</organism>
<evidence type="ECO:0000256" key="1">
    <source>
        <dbReference type="SAM" id="MobiDB-lite"/>
    </source>
</evidence>
<accession>A0A819GRL0</accession>
<evidence type="ECO:0000256" key="2">
    <source>
        <dbReference type="SAM" id="Phobius"/>
    </source>
</evidence>
<comment type="caution">
    <text evidence="3">The sequence shown here is derived from an EMBL/GenBank/DDBJ whole genome shotgun (WGS) entry which is preliminary data.</text>
</comment>
<keyword evidence="2" id="KW-1133">Transmembrane helix</keyword>
<dbReference type="EMBL" id="CAJOBB010001685">
    <property type="protein sequence ID" value="CAF3890298.1"/>
    <property type="molecule type" value="Genomic_DNA"/>
</dbReference>
<dbReference type="AlphaFoldDB" id="A0A819GRL0"/>
<feature type="transmembrane region" description="Helical" evidence="2">
    <location>
        <begin position="40"/>
        <end position="63"/>
    </location>
</feature>
<keyword evidence="2" id="KW-0812">Transmembrane</keyword>
<dbReference type="Proteomes" id="UP000663868">
    <property type="component" value="Unassembled WGS sequence"/>
</dbReference>
<gene>
    <name evidence="3" type="ORF">KXQ929_LOCUS22246</name>
</gene>
<feature type="region of interest" description="Disordered" evidence="1">
    <location>
        <begin position="215"/>
        <end position="263"/>
    </location>
</feature>
<sequence>MNDIEEIYLPSSNQHQTVSKVSKHDWVPVTHNGLSTRFKVLISICAVVGIVVFLVALIVPTLANNKSTSSTSTTYTIMNTTTRTTSISITSTLTTTTSISMTLASTASTSTSRSTSASTIITTFTSLTTLTSTTAASTSITTSAWTSTTLTSMSTASTSSITTFITSTLSAAISTISTTTTTTISTVSTTIFTTSTPTTSISSSTTTISTLSTTRSTTSTSTSSTSSTTTTTTTTSTSTTTTSTTSTSMSTTSTSTSSTISTSTTTTTISTSTATSTTSTSTTTTTVSCAPGFSATQSAKCVDILSNLYNCGSIGYVCSSNYTICSAGICKTAPTIQLSGAIPIPAWVGVTTDDDIQQVSLPVNVTLYNYSTDSVTVSSNGLLCLGSCTDAYANQKLPTTSVGGPTAFVFWYDLAIYSGTAQMVYYATIGTAPNRITGFEFYTTSSTYPSNYYHFQILFYENLPNIVEYVYFEISDGGSLATIGVQQPSSGPSITYSVNQAFAVAYNTTLLFDTNEGTYTRI</sequence>
<evidence type="ECO:0000313" key="4">
    <source>
        <dbReference type="Proteomes" id="UP000663868"/>
    </source>
</evidence>
<proteinExistence type="predicted"/>
<protein>
    <submittedName>
        <fullName evidence="3">Uncharacterized protein</fullName>
    </submittedName>
</protein>
<reference evidence="3" key="1">
    <citation type="submission" date="2021-02" db="EMBL/GenBank/DDBJ databases">
        <authorList>
            <person name="Nowell W R."/>
        </authorList>
    </citation>
    <scope>NUCLEOTIDE SEQUENCE</scope>
</reference>
<name>A0A819GRL0_9BILA</name>
<keyword evidence="2" id="KW-0472">Membrane</keyword>